<dbReference type="Gene3D" id="1.20.1250.20">
    <property type="entry name" value="MFS general substrate transporter like domains"/>
    <property type="match status" value="2"/>
</dbReference>
<comment type="subcellular location">
    <subcellularLocation>
        <location evidence="1">Membrane</location>
        <topology evidence="1">Multi-pass membrane protein</topology>
    </subcellularLocation>
</comment>
<evidence type="ECO:0000256" key="5">
    <source>
        <dbReference type="ARBA" id="ARBA00023136"/>
    </source>
</evidence>
<dbReference type="OrthoDB" id="2962993at2759"/>
<dbReference type="GO" id="GO:0016020">
    <property type="term" value="C:membrane"/>
    <property type="evidence" value="ECO:0007669"/>
    <property type="project" value="UniProtKB-SubCell"/>
</dbReference>
<feature type="transmembrane region" description="Helical" evidence="7">
    <location>
        <begin position="91"/>
        <end position="112"/>
    </location>
</feature>
<evidence type="ECO:0000256" key="1">
    <source>
        <dbReference type="ARBA" id="ARBA00004141"/>
    </source>
</evidence>
<feature type="compositionally biased region" description="Polar residues" evidence="6">
    <location>
        <begin position="9"/>
        <end position="31"/>
    </location>
</feature>
<keyword evidence="2" id="KW-0813">Transport</keyword>
<dbReference type="FunFam" id="1.20.1250.20:FF:000018">
    <property type="entry name" value="MFS transporter permease"/>
    <property type="match status" value="1"/>
</dbReference>
<evidence type="ECO:0000256" key="7">
    <source>
        <dbReference type="SAM" id="Phobius"/>
    </source>
</evidence>
<evidence type="ECO:0000256" key="2">
    <source>
        <dbReference type="ARBA" id="ARBA00022448"/>
    </source>
</evidence>
<keyword evidence="5 7" id="KW-0472">Membrane</keyword>
<feature type="transmembrane region" description="Helical" evidence="7">
    <location>
        <begin position="370"/>
        <end position="393"/>
    </location>
</feature>
<evidence type="ECO:0000313" key="9">
    <source>
        <dbReference type="EMBL" id="KIP04409.1"/>
    </source>
</evidence>
<feature type="transmembrane region" description="Helical" evidence="7">
    <location>
        <begin position="214"/>
        <end position="234"/>
    </location>
</feature>
<feature type="transmembrane region" description="Helical" evidence="7">
    <location>
        <begin position="320"/>
        <end position="339"/>
    </location>
</feature>
<feature type="transmembrane region" description="Helical" evidence="7">
    <location>
        <begin position="144"/>
        <end position="167"/>
    </location>
</feature>
<dbReference type="InterPro" id="IPR011701">
    <property type="entry name" value="MFS"/>
</dbReference>
<dbReference type="HOGENOM" id="CLU_001265_0_1_1"/>
<keyword evidence="4 7" id="KW-1133">Transmembrane helix</keyword>
<dbReference type="PROSITE" id="PS50850">
    <property type="entry name" value="MFS"/>
    <property type="match status" value="1"/>
</dbReference>
<accession>A0A0C3NHU0</accession>
<protein>
    <recommendedName>
        <fullName evidence="8">Major facilitator superfamily (MFS) profile domain-containing protein</fullName>
    </recommendedName>
</protein>
<feature type="transmembrane region" description="Helical" evidence="7">
    <location>
        <begin position="405"/>
        <end position="425"/>
    </location>
</feature>
<organism evidence="9 10">
    <name type="scientific">Phlebiopsis gigantea (strain 11061_1 CR5-6)</name>
    <name type="common">White-rot fungus</name>
    <name type="synonym">Peniophora gigantea</name>
    <dbReference type="NCBI Taxonomy" id="745531"/>
    <lineage>
        <taxon>Eukaryota</taxon>
        <taxon>Fungi</taxon>
        <taxon>Dikarya</taxon>
        <taxon>Basidiomycota</taxon>
        <taxon>Agaricomycotina</taxon>
        <taxon>Agaricomycetes</taxon>
        <taxon>Polyporales</taxon>
        <taxon>Phanerochaetaceae</taxon>
        <taxon>Phlebiopsis</taxon>
    </lineage>
</organism>
<evidence type="ECO:0000313" key="10">
    <source>
        <dbReference type="Proteomes" id="UP000053257"/>
    </source>
</evidence>
<dbReference type="EMBL" id="KN840575">
    <property type="protein sequence ID" value="KIP04409.1"/>
    <property type="molecule type" value="Genomic_DNA"/>
</dbReference>
<feature type="transmembrane region" description="Helical" evidence="7">
    <location>
        <begin position="179"/>
        <end position="202"/>
    </location>
</feature>
<feature type="transmembrane region" description="Helical" evidence="7">
    <location>
        <begin position="119"/>
        <end position="138"/>
    </location>
</feature>
<keyword evidence="10" id="KW-1185">Reference proteome</keyword>
<keyword evidence="3 7" id="KW-0812">Transmembrane</keyword>
<proteinExistence type="predicted"/>
<feature type="transmembrane region" description="Helical" evidence="7">
    <location>
        <begin position="346"/>
        <end position="364"/>
    </location>
</feature>
<feature type="transmembrane region" description="Helical" evidence="7">
    <location>
        <begin position="282"/>
        <end position="300"/>
    </location>
</feature>
<sequence>MQADPEKTISATGGQTSLSKYDSKTGSSVSESPLDQFSVEEIKSAWRKVDLHILPVAVLLYLCSYIDRANIGNAKVLGLSAALKLTPNHYNLALSIFFVGYVIFETPSNIIVKRIGPRWYIPIMTVIWGMICCLTSLVKSSAGLIAARFFLGLVEAGFLPGIIFWMGSWYPRPLQGRRFAVLYSSVSLTGAFGGLLATAIHALDGTHGIAGWRWIFIVEGVITIGFGLIAFFLITPSPLKASWLSEREKQIIILTNEVDRALKGHEEFSTKQIKSAFTDWRTWAWSVMYFSTYIPVYSIILSLPTVVTGLGYSGTGATLMAVWPYFLGFVVVLTAGWTMDRWGHRFVHYCVGITVAMVALIVLITVEKLVVRYVMFFFVMFMFVPISTMWAWLSSNVAGSNKRAAATGVIFSLGNIGGAIAGQIYRAEWAPRYVNGHAINLAFYGVALISGTVVWWSYRSDNRARDRAEGGGVNVVERRKGMLGDELGDLGDRHPHFRYYL</sequence>
<feature type="domain" description="Major facilitator superfamily (MFS) profile" evidence="8">
    <location>
        <begin position="53"/>
        <end position="463"/>
    </location>
</feature>
<dbReference type="InterPro" id="IPR020846">
    <property type="entry name" value="MFS_dom"/>
</dbReference>
<dbReference type="SUPFAM" id="SSF103473">
    <property type="entry name" value="MFS general substrate transporter"/>
    <property type="match status" value="1"/>
</dbReference>
<gene>
    <name evidence="9" type="ORF">PHLGIDRAFT_194496</name>
</gene>
<dbReference type="STRING" id="745531.A0A0C3NHU0"/>
<dbReference type="GO" id="GO:0022857">
    <property type="term" value="F:transmembrane transporter activity"/>
    <property type="evidence" value="ECO:0007669"/>
    <property type="project" value="InterPro"/>
</dbReference>
<dbReference type="AlphaFoldDB" id="A0A0C3NHU0"/>
<evidence type="ECO:0000256" key="6">
    <source>
        <dbReference type="SAM" id="MobiDB-lite"/>
    </source>
</evidence>
<dbReference type="PANTHER" id="PTHR43791">
    <property type="entry name" value="PERMEASE-RELATED"/>
    <property type="match status" value="1"/>
</dbReference>
<dbReference type="InterPro" id="IPR036259">
    <property type="entry name" value="MFS_trans_sf"/>
</dbReference>
<evidence type="ECO:0000256" key="4">
    <source>
        <dbReference type="ARBA" id="ARBA00022989"/>
    </source>
</evidence>
<evidence type="ECO:0000259" key="8">
    <source>
        <dbReference type="PROSITE" id="PS50850"/>
    </source>
</evidence>
<name>A0A0C3NHU0_PHLG1</name>
<evidence type="ECO:0000256" key="3">
    <source>
        <dbReference type="ARBA" id="ARBA00022692"/>
    </source>
</evidence>
<feature type="transmembrane region" description="Helical" evidence="7">
    <location>
        <begin position="437"/>
        <end position="458"/>
    </location>
</feature>
<dbReference type="Pfam" id="PF07690">
    <property type="entry name" value="MFS_1"/>
    <property type="match status" value="1"/>
</dbReference>
<dbReference type="Proteomes" id="UP000053257">
    <property type="component" value="Unassembled WGS sequence"/>
</dbReference>
<dbReference type="PANTHER" id="PTHR43791:SF36">
    <property type="entry name" value="TRANSPORTER, PUTATIVE (AFU_ORTHOLOGUE AFUA_6G08340)-RELATED"/>
    <property type="match status" value="1"/>
</dbReference>
<feature type="region of interest" description="Disordered" evidence="6">
    <location>
        <begin position="1"/>
        <end position="31"/>
    </location>
</feature>
<dbReference type="FunFam" id="1.20.1250.20:FF:000013">
    <property type="entry name" value="MFS general substrate transporter"/>
    <property type="match status" value="1"/>
</dbReference>
<reference evidence="9 10" key="1">
    <citation type="journal article" date="2014" name="PLoS Genet.">
        <title>Analysis of the Phlebiopsis gigantea genome, transcriptome and secretome provides insight into its pioneer colonization strategies of wood.</title>
        <authorList>
            <person name="Hori C."/>
            <person name="Ishida T."/>
            <person name="Igarashi K."/>
            <person name="Samejima M."/>
            <person name="Suzuki H."/>
            <person name="Master E."/>
            <person name="Ferreira P."/>
            <person name="Ruiz-Duenas F.J."/>
            <person name="Held B."/>
            <person name="Canessa P."/>
            <person name="Larrondo L.F."/>
            <person name="Schmoll M."/>
            <person name="Druzhinina I.S."/>
            <person name="Kubicek C.P."/>
            <person name="Gaskell J.A."/>
            <person name="Kersten P."/>
            <person name="St John F."/>
            <person name="Glasner J."/>
            <person name="Sabat G."/>
            <person name="Splinter BonDurant S."/>
            <person name="Syed K."/>
            <person name="Yadav J."/>
            <person name="Mgbeahuruike A.C."/>
            <person name="Kovalchuk A."/>
            <person name="Asiegbu F.O."/>
            <person name="Lackner G."/>
            <person name="Hoffmeister D."/>
            <person name="Rencoret J."/>
            <person name="Gutierrez A."/>
            <person name="Sun H."/>
            <person name="Lindquist E."/>
            <person name="Barry K."/>
            <person name="Riley R."/>
            <person name="Grigoriev I.V."/>
            <person name="Henrissat B."/>
            <person name="Kues U."/>
            <person name="Berka R.M."/>
            <person name="Martinez A.T."/>
            <person name="Covert S.F."/>
            <person name="Blanchette R.A."/>
            <person name="Cullen D."/>
        </authorList>
    </citation>
    <scope>NUCLEOTIDE SEQUENCE [LARGE SCALE GENOMIC DNA]</scope>
    <source>
        <strain evidence="9 10">11061_1 CR5-6</strain>
    </source>
</reference>